<feature type="region of interest" description="C-terminal hotdog fold" evidence="6">
    <location>
        <begin position="2406"/>
        <end position="2541"/>
    </location>
</feature>
<dbReference type="InterPro" id="IPR020806">
    <property type="entry name" value="PKS_PP-bd"/>
</dbReference>
<dbReference type="SMART" id="SM00829">
    <property type="entry name" value="PKS_ER"/>
    <property type="match status" value="1"/>
</dbReference>
<evidence type="ECO:0000259" key="8">
    <source>
        <dbReference type="PROSITE" id="PS50075"/>
    </source>
</evidence>
<dbReference type="InterPro" id="IPR049552">
    <property type="entry name" value="PKS_DH_N"/>
</dbReference>
<dbReference type="Gene3D" id="3.40.47.10">
    <property type="match status" value="2"/>
</dbReference>
<dbReference type="InterPro" id="IPR014043">
    <property type="entry name" value="Acyl_transferase_dom"/>
</dbReference>
<feature type="region of interest" description="Disordered" evidence="7">
    <location>
        <begin position="3292"/>
        <end position="3316"/>
    </location>
</feature>
<feature type="active site" description="Proton donor; for dehydratase activity" evidence="6">
    <location>
        <position position="1132"/>
    </location>
</feature>
<keyword evidence="4" id="KW-0511">Multifunctional enzyme</keyword>
<dbReference type="InterPro" id="IPR018201">
    <property type="entry name" value="Ketoacyl_synth_AS"/>
</dbReference>
<dbReference type="SMART" id="SM00823">
    <property type="entry name" value="PKS_PP"/>
    <property type="match status" value="2"/>
</dbReference>
<feature type="domain" description="PKS/mFAS DH" evidence="10">
    <location>
        <begin position="925"/>
        <end position="1216"/>
    </location>
</feature>
<feature type="domain" description="PKS/mFAS DH" evidence="10">
    <location>
        <begin position="2262"/>
        <end position="2541"/>
    </location>
</feature>
<dbReference type="Pfam" id="PF00109">
    <property type="entry name" value="ketoacyl-synt"/>
    <property type="match status" value="2"/>
</dbReference>
<dbReference type="InterPro" id="IPR013968">
    <property type="entry name" value="PKS_KR"/>
</dbReference>
<dbReference type="Gene3D" id="3.90.180.10">
    <property type="entry name" value="Medium-chain alcohol dehydrogenases, catalytic domain"/>
    <property type="match status" value="1"/>
</dbReference>
<feature type="active site" description="Proton acceptor; for dehydratase activity" evidence="6">
    <location>
        <position position="2294"/>
    </location>
</feature>
<keyword evidence="12" id="KW-1185">Reference proteome</keyword>
<dbReference type="Pfam" id="PF21089">
    <property type="entry name" value="PKS_DH_N"/>
    <property type="match status" value="2"/>
</dbReference>
<organism evidence="11 12">
    <name type="scientific">Actinomadura fulvescens</name>
    <dbReference type="NCBI Taxonomy" id="46160"/>
    <lineage>
        <taxon>Bacteria</taxon>
        <taxon>Bacillati</taxon>
        <taxon>Actinomycetota</taxon>
        <taxon>Actinomycetes</taxon>
        <taxon>Streptosporangiales</taxon>
        <taxon>Thermomonosporaceae</taxon>
        <taxon>Actinomadura</taxon>
    </lineage>
</organism>
<evidence type="ECO:0008006" key="13">
    <source>
        <dbReference type="Google" id="ProtNLM"/>
    </source>
</evidence>
<evidence type="ECO:0000256" key="4">
    <source>
        <dbReference type="ARBA" id="ARBA00023268"/>
    </source>
</evidence>
<dbReference type="InterPro" id="IPR057326">
    <property type="entry name" value="KR_dom"/>
</dbReference>
<dbReference type="SUPFAM" id="SSF51735">
    <property type="entry name" value="NAD(P)-binding Rossmann-fold domains"/>
    <property type="match status" value="3"/>
</dbReference>
<evidence type="ECO:0000256" key="7">
    <source>
        <dbReference type="SAM" id="MobiDB-lite"/>
    </source>
</evidence>
<evidence type="ECO:0000256" key="6">
    <source>
        <dbReference type="PROSITE-ProRule" id="PRU01363"/>
    </source>
</evidence>
<dbReference type="InterPro" id="IPR036736">
    <property type="entry name" value="ACP-like_sf"/>
</dbReference>
<reference evidence="11 12" key="1">
    <citation type="journal article" date="2019" name="Int. J. Syst. Evol. Microbiol.">
        <title>The Global Catalogue of Microorganisms (GCM) 10K type strain sequencing project: providing services to taxonomists for standard genome sequencing and annotation.</title>
        <authorList>
            <consortium name="The Broad Institute Genomics Platform"/>
            <consortium name="The Broad Institute Genome Sequencing Center for Infectious Disease"/>
            <person name="Wu L."/>
            <person name="Ma J."/>
        </authorList>
    </citation>
    <scope>NUCLEOTIDE SEQUENCE [LARGE SCALE GENOMIC DNA]</scope>
    <source>
        <strain evidence="11 12">JCM 6833</strain>
    </source>
</reference>
<dbReference type="InterPro" id="IPR014031">
    <property type="entry name" value="Ketoacyl_synth_C"/>
</dbReference>
<dbReference type="InterPro" id="IPR020841">
    <property type="entry name" value="PKS_Beta-ketoAc_synthase_dom"/>
</dbReference>
<dbReference type="SUPFAM" id="SSF55048">
    <property type="entry name" value="Probable ACP-binding domain of malonyl-CoA ACP transacylase"/>
    <property type="match status" value="2"/>
</dbReference>
<dbReference type="Pfam" id="PF16197">
    <property type="entry name" value="KAsynt_C_assoc"/>
    <property type="match status" value="2"/>
</dbReference>
<proteinExistence type="predicted"/>
<dbReference type="InterPro" id="IPR001227">
    <property type="entry name" value="Ac_transferase_dom_sf"/>
</dbReference>
<keyword evidence="5" id="KW-0012">Acyltransferase</keyword>
<dbReference type="Pfam" id="PF08659">
    <property type="entry name" value="KR"/>
    <property type="match status" value="1"/>
</dbReference>
<feature type="active site" description="Proton acceptor; for dehydratase activity" evidence="6">
    <location>
        <position position="954"/>
    </location>
</feature>
<dbReference type="PANTHER" id="PTHR43775">
    <property type="entry name" value="FATTY ACID SYNTHASE"/>
    <property type="match status" value="1"/>
</dbReference>
<dbReference type="Pfam" id="PF00698">
    <property type="entry name" value="Acyl_transf_1"/>
    <property type="match status" value="2"/>
</dbReference>
<dbReference type="InterPro" id="IPR006162">
    <property type="entry name" value="Ppantetheine_attach_site"/>
</dbReference>
<dbReference type="Gene3D" id="3.40.50.720">
    <property type="entry name" value="NAD(P)-binding Rossmann-like Domain"/>
    <property type="match status" value="1"/>
</dbReference>
<dbReference type="SMART" id="SM00825">
    <property type="entry name" value="PKS_KS"/>
    <property type="match status" value="2"/>
</dbReference>
<dbReference type="EMBL" id="BAAATD010000002">
    <property type="protein sequence ID" value="GAA2585661.1"/>
    <property type="molecule type" value="Genomic_DNA"/>
</dbReference>
<feature type="domain" description="Ketosynthase family 3 (KS3)" evidence="9">
    <location>
        <begin position="1349"/>
        <end position="1775"/>
    </location>
</feature>
<dbReference type="InterPro" id="IPR013154">
    <property type="entry name" value="ADH-like_N"/>
</dbReference>
<dbReference type="Pfam" id="PF14765">
    <property type="entry name" value="PS-DH"/>
    <property type="match status" value="2"/>
</dbReference>
<evidence type="ECO:0000256" key="2">
    <source>
        <dbReference type="ARBA" id="ARBA00022553"/>
    </source>
</evidence>
<dbReference type="Pfam" id="PF00550">
    <property type="entry name" value="PP-binding"/>
    <property type="match status" value="2"/>
</dbReference>
<dbReference type="SUPFAM" id="SSF53901">
    <property type="entry name" value="Thiolase-like"/>
    <property type="match status" value="2"/>
</dbReference>
<feature type="domain" description="Carrier" evidence="8">
    <location>
        <begin position="1259"/>
        <end position="1334"/>
    </location>
</feature>
<evidence type="ECO:0000256" key="1">
    <source>
        <dbReference type="ARBA" id="ARBA00022450"/>
    </source>
</evidence>
<dbReference type="PANTHER" id="PTHR43775:SF51">
    <property type="entry name" value="INACTIVE PHENOLPHTHIOCEROL SYNTHESIS POLYKETIDE SYNTHASE TYPE I PKS1-RELATED"/>
    <property type="match status" value="1"/>
</dbReference>
<keyword evidence="2" id="KW-0597">Phosphoprotein</keyword>
<dbReference type="InterPro" id="IPR049551">
    <property type="entry name" value="PKS_DH_C"/>
</dbReference>
<dbReference type="InterPro" id="IPR050091">
    <property type="entry name" value="PKS_NRPS_Biosynth_Enz"/>
</dbReference>
<dbReference type="Gene3D" id="3.40.50.11460">
    <property type="match status" value="1"/>
</dbReference>
<dbReference type="CDD" id="cd08956">
    <property type="entry name" value="KR_3_FAS_SDR_x"/>
    <property type="match status" value="1"/>
</dbReference>
<evidence type="ECO:0000313" key="12">
    <source>
        <dbReference type="Proteomes" id="UP001501509"/>
    </source>
</evidence>
<feature type="compositionally biased region" description="Basic and acidic residues" evidence="7">
    <location>
        <begin position="1023"/>
        <end position="1032"/>
    </location>
</feature>
<dbReference type="PROSITE" id="PS52004">
    <property type="entry name" value="KS3_2"/>
    <property type="match status" value="2"/>
</dbReference>
<feature type="region of interest" description="Disordered" evidence="7">
    <location>
        <begin position="1023"/>
        <end position="1048"/>
    </location>
</feature>
<feature type="domain" description="Carrier" evidence="8">
    <location>
        <begin position="3324"/>
        <end position="3399"/>
    </location>
</feature>
<feature type="region of interest" description="N-terminal hotdog fold" evidence="6">
    <location>
        <begin position="2262"/>
        <end position="2389"/>
    </location>
</feature>
<feature type="domain" description="Ketosynthase family 3 (KS3)" evidence="9">
    <location>
        <begin position="33"/>
        <end position="459"/>
    </location>
</feature>
<dbReference type="PROSITE" id="PS00606">
    <property type="entry name" value="KS3_1"/>
    <property type="match status" value="2"/>
</dbReference>
<dbReference type="InterPro" id="IPR011032">
    <property type="entry name" value="GroES-like_sf"/>
</dbReference>
<feature type="active site" description="Proton donor; for dehydratase activity" evidence="6">
    <location>
        <position position="2463"/>
    </location>
</feature>
<dbReference type="InterPro" id="IPR014030">
    <property type="entry name" value="Ketoacyl_synth_N"/>
</dbReference>
<feature type="compositionally biased region" description="Low complexity" evidence="7">
    <location>
        <begin position="3295"/>
        <end position="3316"/>
    </location>
</feature>
<dbReference type="InterPro" id="IPR009081">
    <property type="entry name" value="PP-bd_ACP"/>
</dbReference>
<keyword evidence="1" id="KW-0596">Phosphopantetheine</keyword>
<gene>
    <name evidence="11" type="ORF">GCM10010411_17980</name>
</gene>
<evidence type="ECO:0000313" key="11">
    <source>
        <dbReference type="EMBL" id="GAA2585661.1"/>
    </source>
</evidence>
<dbReference type="PROSITE" id="PS52019">
    <property type="entry name" value="PKS_MFAS_DH"/>
    <property type="match status" value="2"/>
</dbReference>
<dbReference type="Proteomes" id="UP001501509">
    <property type="component" value="Unassembled WGS sequence"/>
</dbReference>
<feature type="region of interest" description="N-terminal hotdog fold" evidence="6">
    <location>
        <begin position="925"/>
        <end position="1046"/>
    </location>
</feature>
<sequence>MANEDRLRDYLRRTTADLLRARASVERLKQAAREPLAVVAMGCRYPGDVRSPEDLWRLVAARVDAITPFPADRGWPLDDLVDPDPAREGTTYAAEGGFLHAAADFDAELFGISPREALTIDPQQRLLLQTAWETFERAGLDPRGLAGKPVGVFVGVMYSDYGSRHTRAPEGFEGFIGTGSAGSIASGRIAYTFGLQGPAVTVDTACSSSLVALHYAAQAVRRGDCEMAIAGGATVMATPATFVEFSRQRGLAKDGRCKAYAAAADGTGWAEGVGLVLVERLSDAQRLGHPIVAVLRGSAVNSDGASSQLSAPNGSAQQRVIRAALADAGIGPADVDAVEGHGTGTGLGDPIEAGALMAVYGRGRTPADPVWLGSLKSNLGHTQAAAGIGGLMKMALAMRHGTLPASLHIDEPTPHVDWDTGGLALLTEPRSWPDRDRPRRAAVSSFGISGTNAHAIIEAPPEPDGPEPERDERGPVAWVVSGHTEHALRDQIGRLRKQVSGDPDLAPEDVAYSLRTGRATLAHRAVAVGSTLDQLTRELAAVEEGLPSQRAVWGEAGATGGPVFVFPGQGSQWAGMGRDMMASSAAFRAEMERCAEALAPHVSWDLIDVVSAADESMLSRVDVVQPALFAMMVSLVAVWRSFGVEPAAVVGHSQGEIAAAYVAGALDLADAAALVARRSRAILAIAGTGAMASIELPADDVRDRLAGREDVGVAAINGPRATVVSGEAAAVAEFVGRCETEGARARLIPVDYASHSRAVEVLRDPLLAEFAAIEPRAGRVGFFSTVTAGEIDTTSLDAAYWYANLREPVRLAETVTALAAAGHHRLLEVSPHPVLGAALRDTLESAGPPGHGHVVATLRRDNGGLDQFLTSAGSLFVTGAAVDWRPVTDGRHVDLPTFAFQERRFWLETNVEGGRTLPGQVRAGHPVLSVVVEPADGRGVVFTGALPGGWAREHRLGERPVLPGSALLELALACGERLGLPVVEELTLLAPVDVPDGPVQIQVEASPAEDGSGATFTVHSRLGDGDTDDPWRSHATGALGAAGPAAERATAGLPAAGLPAAGLPASPEWPPPDAEPLDVAAGYTALAELGVHYGPRLRTVRAAWRRENEMFAEVAPPTGGDDGFVLHPAVLDGLVQAAFLDRLTRAAGRSEPPAVKVPFAWSGARSHTGLATGPLHVRLTWTAEDVLALTVADDDGRAVLSVDELRVHAVDELAEAPAVEPATGARRVRRTVRGPARLDAGDAGLADSLAGASEDERADRLLEVVGRAVAGILGHDSVRTIRPDRPFRELGLDSMTAVQLRDHLSRVVGRRLPSTLVFDHPDPRSLAEFLARGSSGATALAAARPRTADEPIAIVAMSCRYPGGVSTPEQLWELLESGTDAIGAFPADRGWDLDALFDNDPDNPGTSYARHGGFVHDAADFDAGFFEMNPREARATDPQQRLLLETSWEAFQRAGIDPTRLRGSRTGVYVGLIYTEYGGRAQHDPREHGGYLGTGSAGSVASGRIAYTYGLEGPAVTVDTACSSSLVALHLAAQGLRNGECDLALAGGATLMATPSTFVEFSRQRGLSPDGRCRAFADSADGTGFSEGVGLLLVERLSDARRNGHPVLAMVKGAAVNQDGASNGLTAPNGPSQERVILEALRSAGLSPSDVDVVEAHGTGTTLGDPVEAEALLGTYGVARADRPPLWLGSLKSNIGHAQAAAGVGGIIKMVLALEHGTLPRTLHIDAPSRHIDWDRGGLALLTENTPWPAGDRPRRFGVSAFGMSGTNAHVVIEEAPPAPASASPPAPVPAQDAAPAAAPVPVPLVLSAKSANALQGEARRLHDHLRRHPDVALAGVAAELVHTRAEFDHRAVVVAGDRDAALAGLAALAGGTPSPIVITGHTTDARAPVFLYPGQGSQWEGMARRLLAESPIFAARIEECAAVLDPVTGWSLLDALRGDADLERVDVVQPVLWAMMTGLTAVWESFGVRPAAVIGHSQGEIAAAVAAGALPAADAAGVVALRAKALRALAGTGAMVSIAAGADRVRTVLAGEGDDAAGIAAINGPSSTVVAGEVEAVRRVQRRFEEQGVRVRLVEVDYASHSPQVEALEAELLRTLPQLAEGPADTAYTADVFSTVTGTRIDPAGDVGFGRPAYWYRNLRNPVLLKDAVVAAVDAGHEVFLEVSPHPVIGIGVQDVLDSLDGLERPAVLRTLRRDDGGLARLLASVAEAWAAGVPVDWAAHLGPRPRDVPRLPTYAFDRRRYWLEAAPRQTAAAGTRMVRHPLLTTVIRPGGEDGLLLLGRLTLADQPWLADHVVDGAVLVPGAVFAEMAAFAGELLGAARVDELALRRPLVLDPDGAVEIQVSVGEPDAHGFRSLGVHARAAETDDPLGAPWTVHALGSLDPAGAPPPVPAAGWSGDAGWPGDTVEPVEPEDLYEDLAAKGYQYGPAFRGLRGAYRSGDTVLAEVSLEGVGGFRVAPTVLDAALHAVGLAGLFPDDGMIRLPFAWRGFVRHAEAPATVRVRLRRSGAEAVSAELAAVDGTPVATIDEVVFRVADGAGHDLLYELVWEPKAPGTGPRPERVGTLGSGGHEDLAGLIASLDAGGEPPEVLIVPVDGPAGEPVPLAVRNAVSRVLDTLRQGLAEPRLGDTLFVVRTCRAVEALPGDGVRELGGAGVWGLTRSIQTEDPGRVVIVDTESPDPPVEQVLDAVAAAEPQVALRDGGLLVPRLRRRQGLAVPKDSPWRLEAGSTGVIEDLVCRSVEESALAPGEVRVAVRAAGLNFRDAMLALAMYPGEAHLGTEGAGVVLAVGAGVTGVEPGDRVLGLITGGIGPVAVTDHRLLARIPTGMSFAQAATVPAVFLTAYYALHDLAGARPGEWLLVHSAAGGVGGAAIQLARHWGLNVFGTASPGKWPALVEAGLPADRIAGSRDLSFVEAVRDATGGRGVDIVLNSLAREFVDASLGLLASGGRFVEMGKTDVRDAAAVHADHGIFYRAFDLVEAGPDRLGHMLADIVGLLEAGVLAPLPVTAWPAGKAPDAMRHLSLARHVGKVALRIPRPLDPDGTVLVTGATGGVGRLVARHLAAAHGVRHLLLVSRQGDRAAAAGPLRDELAGLGAAVTFAAVDVADADALGRALADIPGSRPLTAVVHAAGVLDDATIANLTPERLAAVLRPKVDGAWNLHRLTEGADLSAFVLFSSAAGIVGNPGQAAYAAANVVLDGLATVRSRAGLPGTSIAWGLWQSDSTMTGSLAGADRARLARSGMLALSAGRSLALFDAAIGAADPALVAVRLDTDRLAGAPDLAPPLRSLVRDRPAARAPGGPAAAATGPDLAGLLAGSDPERRREIVHRTVIRYVEAVLGRPPGEADQDGRSFKELGFDSLTAVELRNRLGKAAGLRLPATIVFDHPTPAALTGYLLDRLVTAAAPAAVTPATVTPPAVTPAHDGAPPTAEELFRFIDSELRTQT</sequence>
<feature type="compositionally biased region" description="Low complexity" evidence="7">
    <location>
        <begin position="1035"/>
        <end position="1048"/>
    </location>
</feature>
<keyword evidence="3" id="KW-0808">Transferase</keyword>
<dbReference type="SUPFAM" id="SSF52151">
    <property type="entry name" value="FabD/lysophospholipase-like"/>
    <property type="match status" value="2"/>
</dbReference>
<dbReference type="InterPro" id="IPR036291">
    <property type="entry name" value="NAD(P)-bd_dom_sf"/>
</dbReference>
<dbReference type="Pfam" id="PF02801">
    <property type="entry name" value="Ketoacyl-synt_C"/>
    <property type="match status" value="2"/>
</dbReference>
<dbReference type="Gene3D" id="1.10.1200.10">
    <property type="entry name" value="ACP-like"/>
    <property type="match status" value="2"/>
</dbReference>
<dbReference type="SMART" id="SM00826">
    <property type="entry name" value="PKS_DH"/>
    <property type="match status" value="2"/>
</dbReference>
<dbReference type="SUPFAM" id="SSF47336">
    <property type="entry name" value="ACP-like"/>
    <property type="match status" value="2"/>
</dbReference>
<dbReference type="SMART" id="SM01294">
    <property type="entry name" value="PKS_PP_betabranch"/>
    <property type="match status" value="2"/>
</dbReference>
<evidence type="ECO:0000259" key="9">
    <source>
        <dbReference type="PROSITE" id="PS52004"/>
    </source>
</evidence>
<name>A0ABN3PK28_9ACTN</name>
<dbReference type="Gene3D" id="3.40.366.10">
    <property type="entry name" value="Malonyl-Coenzyme A Acyl Carrier Protein, domain 2"/>
    <property type="match status" value="2"/>
</dbReference>
<accession>A0ABN3PK28</accession>
<dbReference type="InterPro" id="IPR020807">
    <property type="entry name" value="PKS_DH"/>
</dbReference>
<dbReference type="SMART" id="SM00827">
    <property type="entry name" value="PKS_AT"/>
    <property type="match status" value="2"/>
</dbReference>
<evidence type="ECO:0000259" key="10">
    <source>
        <dbReference type="PROSITE" id="PS52019"/>
    </source>
</evidence>
<dbReference type="InterPro" id="IPR002364">
    <property type="entry name" value="Quin_OxRdtase/zeta-crystal_CS"/>
</dbReference>
<protein>
    <recommendedName>
        <fullName evidence="13">Polyketide synthase</fullName>
    </recommendedName>
</protein>
<evidence type="ECO:0000256" key="3">
    <source>
        <dbReference type="ARBA" id="ARBA00022679"/>
    </source>
</evidence>
<dbReference type="PROSITE" id="PS50075">
    <property type="entry name" value="CARRIER"/>
    <property type="match status" value="2"/>
</dbReference>
<dbReference type="PROSITE" id="PS00012">
    <property type="entry name" value="PHOSPHOPANTETHEINE"/>
    <property type="match status" value="2"/>
</dbReference>
<dbReference type="SMART" id="SM00822">
    <property type="entry name" value="PKS_KR"/>
    <property type="match status" value="1"/>
</dbReference>
<dbReference type="Pfam" id="PF13602">
    <property type="entry name" value="ADH_zinc_N_2"/>
    <property type="match status" value="1"/>
</dbReference>
<dbReference type="Pfam" id="PF08240">
    <property type="entry name" value="ADH_N"/>
    <property type="match status" value="1"/>
</dbReference>
<dbReference type="CDD" id="cd00833">
    <property type="entry name" value="PKS"/>
    <property type="match status" value="2"/>
</dbReference>
<dbReference type="InterPro" id="IPR042104">
    <property type="entry name" value="PKS_dehydratase_sf"/>
</dbReference>
<dbReference type="PROSITE" id="PS01162">
    <property type="entry name" value="QOR_ZETA_CRYSTAL"/>
    <property type="match status" value="1"/>
</dbReference>
<feature type="region of interest" description="C-terminal hotdog fold" evidence="6">
    <location>
        <begin position="1074"/>
        <end position="1216"/>
    </location>
</feature>
<dbReference type="Gene3D" id="3.10.129.110">
    <property type="entry name" value="Polyketide synthase dehydratase"/>
    <property type="match status" value="2"/>
</dbReference>
<dbReference type="InterPro" id="IPR020843">
    <property type="entry name" value="ER"/>
</dbReference>
<dbReference type="RefSeq" id="WP_344539525.1">
    <property type="nucleotide sequence ID" value="NZ_BAAATD010000002.1"/>
</dbReference>
<dbReference type="InterPro" id="IPR016035">
    <property type="entry name" value="Acyl_Trfase/lysoPLipase"/>
</dbReference>
<dbReference type="SUPFAM" id="SSF50129">
    <property type="entry name" value="GroES-like"/>
    <property type="match status" value="1"/>
</dbReference>
<dbReference type="Gene3D" id="3.30.70.3290">
    <property type="match status" value="2"/>
</dbReference>
<dbReference type="InterPro" id="IPR049900">
    <property type="entry name" value="PKS_mFAS_DH"/>
</dbReference>
<dbReference type="CDD" id="cd05195">
    <property type="entry name" value="enoyl_red"/>
    <property type="match status" value="1"/>
</dbReference>
<comment type="caution">
    <text evidence="11">The sequence shown here is derived from an EMBL/GenBank/DDBJ whole genome shotgun (WGS) entry which is preliminary data.</text>
</comment>
<dbReference type="InterPro" id="IPR016039">
    <property type="entry name" value="Thiolase-like"/>
</dbReference>
<evidence type="ECO:0000256" key="5">
    <source>
        <dbReference type="ARBA" id="ARBA00023315"/>
    </source>
</evidence>
<dbReference type="InterPro" id="IPR016036">
    <property type="entry name" value="Malonyl_transacylase_ACP-bd"/>
</dbReference>
<dbReference type="InterPro" id="IPR032821">
    <property type="entry name" value="PKS_assoc"/>
</dbReference>